<accession>A0A1V9XJP6</accession>
<feature type="compositionally biased region" description="Polar residues" evidence="1">
    <location>
        <begin position="210"/>
        <end position="225"/>
    </location>
</feature>
<feature type="compositionally biased region" description="Polar residues" evidence="1">
    <location>
        <begin position="61"/>
        <end position="76"/>
    </location>
</feature>
<reference evidence="2 3" key="1">
    <citation type="journal article" date="2017" name="Gigascience">
        <title>Draft genome of the honey bee ectoparasitic mite, Tropilaelaps mercedesae, is shaped by the parasitic life history.</title>
        <authorList>
            <person name="Dong X."/>
            <person name="Armstrong S.D."/>
            <person name="Xia D."/>
            <person name="Makepeace B.L."/>
            <person name="Darby A.C."/>
            <person name="Kadowaki T."/>
        </authorList>
    </citation>
    <scope>NUCLEOTIDE SEQUENCE [LARGE SCALE GENOMIC DNA]</scope>
    <source>
        <strain evidence="2">Wuxi-XJTLU</strain>
    </source>
</reference>
<feature type="region of interest" description="Disordered" evidence="1">
    <location>
        <begin position="49"/>
        <end position="108"/>
    </location>
</feature>
<comment type="caution">
    <text evidence="2">The sequence shown here is derived from an EMBL/GenBank/DDBJ whole genome shotgun (WGS) entry which is preliminary data.</text>
</comment>
<evidence type="ECO:0000313" key="2">
    <source>
        <dbReference type="EMBL" id="OQR73770.1"/>
    </source>
</evidence>
<dbReference type="AlphaFoldDB" id="A0A1V9XJP6"/>
<dbReference type="Proteomes" id="UP000192247">
    <property type="component" value="Unassembled WGS sequence"/>
</dbReference>
<name>A0A1V9XJP6_9ACAR</name>
<protein>
    <submittedName>
        <fullName evidence="2">Uncharacterized protein</fullName>
    </submittedName>
</protein>
<feature type="region of interest" description="Disordered" evidence="1">
    <location>
        <begin position="142"/>
        <end position="225"/>
    </location>
</feature>
<evidence type="ECO:0000313" key="3">
    <source>
        <dbReference type="Proteomes" id="UP000192247"/>
    </source>
</evidence>
<gene>
    <name evidence="2" type="ORF">BIW11_01078</name>
</gene>
<proteinExistence type="predicted"/>
<organism evidence="2 3">
    <name type="scientific">Tropilaelaps mercedesae</name>
    <dbReference type="NCBI Taxonomy" id="418985"/>
    <lineage>
        <taxon>Eukaryota</taxon>
        <taxon>Metazoa</taxon>
        <taxon>Ecdysozoa</taxon>
        <taxon>Arthropoda</taxon>
        <taxon>Chelicerata</taxon>
        <taxon>Arachnida</taxon>
        <taxon>Acari</taxon>
        <taxon>Parasitiformes</taxon>
        <taxon>Mesostigmata</taxon>
        <taxon>Gamasina</taxon>
        <taxon>Dermanyssoidea</taxon>
        <taxon>Laelapidae</taxon>
        <taxon>Tropilaelaps</taxon>
    </lineage>
</organism>
<keyword evidence="3" id="KW-1185">Reference proteome</keyword>
<feature type="compositionally biased region" description="Low complexity" evidence="1">
    <location>
        <begin position="184"/>
        <end position="209"/>
    </location>
</feature>
<evidence type="ECO:0000256" key="1">
    <source>
        <dbReference type="SAM" id="MobiDB-lite"/>
    </source>
</evidence>
<dbReference type="InParanoid" id="A0A1V9XJP6"/>
<sequence length="225" mass="22750">MLSCSAGCPLMDEDDYLSILLLSVSSAGACRSSMDSLWNPSLRKTLSHPAAAHKVARSGPQDGNSHTGGVSASVRTDSAHLAGPHGGGLGPSKSVKHNSRSKLTSGDAESGALAVAGPAASPPGRAPSKKGLFEGFRNTLRQSRGKGDANSNGGLCSSHSLDRSGESGAGPKGVIRRWSEICPSNQQQGSSGTASQSQTSAAGTSASNNPTQMLFPQHPSANSES</sequence>
<dbReference type="EMBL" id="MNPL01009338">
    <property type="protein sequence ID" value="OQR73770.1"/>
    <property type="molecule type" value="Genomic_DNA"/>
</dbReference>
<feature type="compositionally biased region" description="Polar residues" evidence="1">
    <location>
        <begin position="149"/>
        <end position="159"/>
    </location>
</feature>